<dbReference type="CDD" id="cd16015">
    <property type="entry name" value="LTA_synthase"/>
    <property type="match status" value="1"/>
</dbReference>
<evidence type="ECO:0000256" key="4">
    <source>
        <dbReference type="ARBA" id="ARBA00022692"/>
    </source>
</evidence>
<dbReference type="InterPro" id="IPR017850">
    <property type="entry name" value="Alkaline_phosphatase_core_sf"/>
</dbReference>
<evidence type="ECO:0000256" key="5">
    <source>
        <dbReference type="ARBA" id="ARBA00022989"/>
    </source>
</evidence>
<evidence type="ECO:0000313" key="9">
    <source>
        <dbReference type="EMBL" id="TYA09920.1"/>
    </source>
</evidence>
<dbReference type="PANTHER" id="PTHR47371:SF3">
    <property type="entry name" value="PHOSPHOGLYCEROL TRANSFERASE I"/>
    <property type="match status" value="1"/>
</dbReference>
<dbReference type="PANTHER" id="PTHR47371">
    <property type="entry name" value="LIPOTEICHOIC ACID SYNTHASE"/>
    <property type="match status" value="1"/>
</dbReference>
<evidence type="ECO:0000256" key="7">
    <source>
        <dbReference type="SAM" id="Phobius"/>
    </source>
</evidence>
<evidence type="ECO:0000313" key="10">
    <source>
        <dbReference type="Proteomes" id="UP000325218"/>
    </source>
</evidence>
<dbReference type="AlphaFoldDB" id="A0A5D0CK57"/>
<evidence type="ECO:0000256" key="6">
    <source>
        <dbReference type="ARBA" id="ARBA00023136"/>
    </source>
</evidence>
<keyword evidence="6 7" id="KW-0472">Membrane</keyword>
<dbReference type="GO" id="GO:0005886">
    <property type="term" value="C:plasma membrane"/>
    <property type="evidence" value="ECO:0007669"/>
    <property type="project" value="UniProtKB-SubCell"/>
</dbReference>
<dbReference type="InterPro" id="IPR000917">
    <property type="entry name" value="Sulfatase_N"/>
</dbReference>
<dbReference type="SUPFAM" id="SSF53649">
    <property type="entry name" value="Alkaline phosphatase-like"/>
    <property type="match status" value="1"/>
</dbReference>
<feature type="transmembrane region" description="Helical" evidence="7">
    <location>
        <begin position="12"/>
        <end position="30"/>
    </location>
</feature>
<comment type="pathway">
    <text evidence="2">Cell wall biogenesis; lipoteichoic acid biosynthesis.</text>
</comment>
<keyword evidence="4 7" id="KW-0812">Transmembrane</keyword>
<comment type="caution">
    <text evidence="9">The sequence shown here is derived from an EMBL/GenBank/DDBJ whole genome shotgun (WGS) entry which is preliminary data.</text>
</comment>
<organism evidence="9 10">
    <name type="scientific">Paenibacillus faecis</name>
    <dbReference type="NCBI Taxonomy" id="862114"/>
    <lineage>
        <taxon>Bacteria</taxon>
        <taxon>Bacillati</taxon>
        <taxon>Bacillota</taxon>
        <taxon>Bacilli</taxon>
        <taxon>Bacillales</taxon>
        <taxon>Paenibacillaceae</taxon>
        <taxon>Paenibacillus</taxon>
    </lineage>
</organism>
<keyword evidence="5 7" id="KW-1133">Transmembrane helix</keyword>
<dbReference type="Gene3D" id="3.30.1120.170">
    <property type="match status" value="1"/>
</dbReference>
<evidence type="ECO:0000259" key="8">
    <source>
        <dbReference type="Pfam" id="PF00884"/>
    </source>
</evidence>
<dbReference type="Pfam" id="PF00884">
    <property type="entry name" value="Sulfatase"/>
    <property type="match status" value="1"/>
</dbReference>
<feature type="domain" description="Sulfatase N-terminal" evidence="8">
    <location>
        <begin position="76"/>
        <end position="366"/>
    </location>
</feature>
<dbReference type="Proteomes" id="UP000325218">
    <property type="component" value="Unassembled WGS sequence"/>
</dbReference>
<proteinExistence type="predicted"/>
<dbReference type="EMBL" id="VSDO01000006">
    <property type="protein sequence ID" value="TYA09920.1"/>
    <property type="molecule type" value="Genomic_DNA"/>
</dbReference>
<evidence type="ECO:0000256" key="3">
    <source>
        <dbReference type="ARBA" id="ARBA00022475"/>
    </source>
</evidence>
<keyword evidence="10" id="KW-1185">Reference proteome</keyword>
<evidence type="ECO:0000256" key="2">
    <source>
        <dbReference type="ARBA" id="ARBA00004936"/>
    </source>
</evidence>
<reference evidence="9 10" key="1">
    <citation type="submission" date="2019-08" db="EMBL/GenBank/DDBJ databases">
        <title>Genome sequencing of Paenibacillus faecis DSM 23593(T).</title>
        <authorList>
            <person name="Kook J.-K."/>
            <person name="Park S.-N."/>
            <person name="Lim Y.K."/>
        </authorList>
    </citation>
    <scope>NUCLEOTIDE SEQUENCE [LARGE SCALE GENOMIC DNA]</scope>
    <source>
        <strain evidence="9 10">DSM 23593</strain>
    </source>
</reference>
<name>A0A5D0CK57_9BACL</name>
<gene>
    <name evidence="9" type="ORF">FRY98_25230</name>
</gene>
<dbReference type="OrthoDB" id="5901192at2"/>
<sequence length="467" mass="53150">MSERSGFRMGKSAGNILAVLVLGASLLYWFHTVGEPWLRPSPPASQSEWVQALNQHRSLDENGKGKVFFGAAKGCNLIMIQLESLQNFMLYASIQGQQVTPVLNRLARESLYFPYIFQQIGRGNTSDAEFISNTSLYPIGGKAMSEAFGDRIIPSLPRLLKTSGYTSRTFHVNEASFWNRDELYPALGFDQYYDKPYFPATSFNHFGASDEELFRVGIQKIRSFRERGQKFYTQFVTVSSHSPFVIPKKMKRIKLTKDLDKTRLGDYIHAIHYADYALGTFIEQLKRSGVWDESVVVVYGDHFGLNRQLHKPEEVSKALGVPYHEPISRLNVPLIIHLPGQEQGRVIERTGGQMDILPTLANLMGIDLVQRKFTVFGQDLLNVKHHLVGGRYYLPEGSFFKNEVLFIPGKNGFRDGRAVSLRTFQAIEDRTSLKEDYESVLRLLKQSDSFVKQLPRRSENIAIHRTP</sequence>
<dbReference type="InterPro" id="IPR050448">
    <property type="entry name" value="OpgB/LTA_synthase_biosynth"/>
</dbReference>
<dbReference type="Gene3D" id="3.40.720.10">
    <property type="entry name" value="Alkaline Phosphatase, subunit A"/>
    <property type="match status" value="1"/>
</dbReference>
<protein>
    <submittedName>
        <fullName evidence="9">LTA synthase family protein</fullName>
    </submittedName>
</protein>
<keyword evidence="3" id="KW-1003">Cell membrane</keyword>
<evidence type="ECO:0000256" key="1">
    <source>
        <dbReference type="ARBA" id="ARBA00004651"/>
    </source>
</evidence>
<comment type="subcellular location">
    <subcellularLocation>
        <location evidence="1">Cell membrane</location>
        <topology evidence="1">Multi-pass membrane protein</topology>
    </subcellularLocation>
</comment>
<accession>A0A5D0CK57</accession>